<feature type="transmembrane region" description="Helical" evidence="1">
    <location>
        <begin position="46"/>
        <end position="64"/>
    </location>
</feature>
<comment type="caution">
    <text evidence="2">The sequence shown here is derived from an EMBL/GenBank/DDBJ whole genome shotgun (WGS) entry which is preliminary data.</text>
</comment>
<dbReference type="AlphaFoldDB" id="A0A9Q4EIT5"/>
<feature type="transmembrane region" description="Helical" evidence="1">
    <location>
        <begin position="131"/>
        <end position="152"/>
    </location>
</feature>
<proteinExistence type="predicted"/>
<dbReference type="PROSITE" id="PS51257">
    <property type="entry name" value="PROKAR_LIPOPROTEIN"/>
    <property type="match status" value="1"/>
</dbReference>
<evidence type="ECO:0000313" key="2">
    <source>
        <dbReference type="EMBL" id="MCY9185072.1"/>
    </source>
</evidence>
<protein>
    <submittedName>
        <fullName evidence="2">Uncharacterized protein</fullName>
    </submittedName>
</protein>
<dbReference type="EMBL" id="JALAWA010000005">
    <property type="protein sequence ID" value="MCY9185072.1"/>
    <property type="molecule type" value="Genomic_DNA"/>
</dbReference>
<keyword evidence="1" id="KW-1133">Transmembrane helix</keyword>
<keyword evidence="1" id="KW-0472">Membrane</keyword>
<keyword evidence="1" id="KW-0812">Transmembrane</keyword>
<feature type="transmembrane region" description="Helical" evidence="1">
    <location>
        <begin position="94"/>
        <end position="111"/>
    </location>
</feature>
<evidence type="ECO:0000256" key="1">
    <source>
        <dbReference type="SAM" id="Phobius"/>
    </source>
</evidence>
<name>A0A9Q4EIT5_9BACI</name>
<dbReference type="RefSeq" id="WP_095714403.1">
    <property type="nucleotide sequence ID" value="NZ_CP065858.1"/>
</dbReference>
<feature type="transmembrane region" description="Helical" evidence="1">
    <location>
        <begin position="71"/>
        <end position="88"/>
    </location>
</feature>
<sequence>METNPKTVQQDDDKFFGFVLAAVSILIGCVLYFSWDTFGNETAMKLLSMIFLVFGICGLGVELSKVTLNDGALEMCIGLGVTIIPIILKDIFNGFPNLIALFIIAFGFLFIGKSALRLYKPKPDKPKPKLIFRIMIATGQLLGFIVNVNNFVKMFF</sequence>
<dbReference type="Proteomes" id="UP001073053">
    <property type="component" value="Unassembled WGS sequence"/>
</dbReference>
<feature type="transmembrane region" description="Helical" evidence="1">
    <location>
        <begin position="15"/>
        <end position="34"/>
    </location>
</feature>
<reference evidence="2" key="1">
    <citation type="submission" date="2022-02" db="EMBL/GenBank/DDBJ databases">
        <title>Crop Bioprotection Bacillus Genome Sequencing.</title>
        <authorList>
            <person name="Dunlap C."/>
        </authorList>
    </citation>
    <scope>NUCLEOTIDE SEQUENCE</scope>
    <source>
        <strain evidence="2">EC49O2N-C10</strain>
    </source>
</reference>
<evidence type="ECO:0000313" key="3">
    <source>
        <dbReference type="Proteomes" id="UP001073053"/>
    </source>
</evidence>
<accession>A0A9Q4EIT5</accession>
<organism evidence="2 3">
    <name type="scientific">Bacillus halotolerans</name>
    <dbReference type="NCBI Taxonomy" id="260554"/>
    <lineage>
        <taxon>Bacteria</taxon>
        <taxon>Bacillati</taxon>
        <taxon>Bacillota</taxon>
        <taxon>Bacilli</taxon>
        <taxon>Bacillales</taxon>
        <taxon>Bacillaceae</taxon>
        <taxon>Bacillus</taxon>
    </lineage>
</organism>
<gene>
    <name evidence="2" type="ORF">MOF03_10495</name>
</gene>